<dbReference type="AlphaFoldDB" id="A0A2T6ZZ69"/>
<keyword evidence="3" id="KW-0723">Serine/threonine-protein kinase</keyword>
<feature type="region of interest" description="Disordered" evidence="10">
    <location>
        <begin position="265"/>
        <end position="309"/>
    </location>
</feature>
<evidence type="ECO:0000256" key="1">
    <source>
        <dbReference type="ARBA" id="ARBA00008874"/>
    </source>
</evidence>
<dbReference type="CDD" id="cd13279">
    <property type="entry name" value="PH_Cla4_Ste20"/>
    <property type="match status" value="1"/>
</dbReference>
<dbReference type="CDD" id="cd01093">
    <property type="entry name" value="CRIB_PAK_like"/>
    <property type="match status" value="1"/>
</dbReference>
<feature type="compositionally biased region" description="Polar residues" evidence="10">
    <location>
        <begin position="1"/>
        <end position="11"/>
    </location>
</feature>
<dbReference type="SUPFAM" id="SSF50729">
    <property type="entry name" value="PH domain-like"/>
    <property type="match status" value="1"/>
</dbReference>
<keyword evidence="14" id="KW-1185">Reference proteome</keyword>
<dbReference type="PROSITE" id="PS50108">
    <property type="entry name" value="CRIB"/>
    <property type="match status" value="1"/>
</dbReference>
<comment type="catalytic activity">
    <reaction evidence="8">
        <text>L-threonyl-[protein] + ATP = O-phospho-L-threonyl-[protein] + ADP + H(+)</text>
        <dbReference type="Rhea" id="RHEA:46608"/>
        <dbReference type="Rhea" id="RHEA-COMP:11060"/>
        <dbReference type="Rhea" id="RHEA-COMP:11605"/>
        <dbReference type="ChEBI" id="CHEBI:15378"/>
        <dbReference type="ChEBI" id="CHEBI:30013"/>
        <dbReference type="ChEBI" id="CHEBI:30616"/>
        <dbReference type="ChEBI" id="CHEBI:61977"/>
        <dbReference type="ChEBI" id="CHEBI:456216"/>
        <dbReference type="EC" id="2.7.11.1"/>
    </reaction>
</comment>
<evidence type="ECO:0000313" key="14">
    <source>
        <dbReference type="Proteomes" id="UP000244722"/>
    </source>
</evidence>
<dbReference type="InterPro" id="IPR033923">
    <property type="entry name" value="PAK_BD"/>
</dbReference>
<dbReference type="EC" id="2.7.11.1" evidence="2"/>
<protein>
    <recommendedName>
        <fullName evidence="2">non-specific serine/threonine protein kinase</fullName>
        <ecNumber evidence="2">2.7.11.1</ecNumber>
    </recommendedName>
</protein>
<sequence>MSSFLYSDNSFLNPGPAPRPPGARSPLSVNSNSNQSNQHPHHSTSSTLTAQTIVSPSPYGSTISLTSSNSTGIMNGGGGGGSSFPQDMRIREGWATIKEDGLKSLYWAKKYIILRESFLDFLKAETSSSPTLSISLKDIVSVNRTDMKPYCFEVVRMASSQNGANSMASDAPRRTVFVSVKSEQELYDWVDDVYSRCPSMGGVSNPTNFTHQVHVGFDPVSGGFTGLPDEWSKLLNSSAITKEDYQKNPQAVIEVLEFYTEGQRGLNNQNGQRSQQSSQQKTLHAPSQSSQQKSREPNNNRGEHPLVLLSNSNRSKRRILVFRHLQPLLLSLLMFPLKQPQPRRLL</sequence>
<evidence type="ECO:0000259" key="12">
    <source>
        <dbReference type="PROSITE" id="PS50108"/>
    </source>
</evidence>
<feature type="compositionally biased region" description="Low complexity" evidence="10">
    <location>
        <begin position="24"/>
        <end position="47"/>
    </location>
</feature>
<evidence type="ECO:0000256" key="8">
    <source>
        <dbReference type="ARBA" id="ARBA00047899"/>
    </source>
</evidence>
<evidence type="ECO:0000256" key="2">
    <source>
        <dbReference type="ARBA" id="ARBA00012513"/>
    </source>
</evidence>
<dbReference type="InterPro" id="IPR000095">
    <property type="entry name" value="CRIB_dom"/>
</dbReference>
<proteinExistence type="inferred from homology"/>
<evidence type="ECO:0000259" key="11">
    <source>
        <dbReference type="PROSITE" id="PS50003"/>
    </source>
</evidence>
<dbReference type="Pfam" id="PF00169">
    <property type="entry name" value="PH"/>
    <property type="match status" value="1"/>
</dbReference>
<dbReference type="FunFam" id="3.90.810.10:FF:000005">
    <property type="entry name" value="Non-specific serine/threonine protein kinase"/>
    <property type="match status" value="1"/>
</dbReference>
<gene>
    <name evidence="13" type="ORF">B9Z19DRAFT_973786</name>
</gene>
<evidence type="ECO:0000313" key="13">
    <source>
        <dbReference type="EMBL" id="PUU80771.1"/>
    </source>
</evidence>
<evidence type="ECO:0000256" key="9">
    <source>
        <dbReference type="ARBA" id="ARBA00048679"/>
    </source>
</evidence>
<keyword evidence="6" id="KW-0418">Kinase</keyword>
<keyword evidence="7" id="KW-0067">ATP-binding</keyword>
<accession>A0A2T6ZZ69</accession>
<organism evidence="13 14">
    <name type="scientific">Tuber borchii</name>
    <name type="common">White truffle</name>
    <dbReference type="NCBI Taxonomy" id="42251"/>
    <lineage>
        <taxon>Eukaryota</taxon>
        <taxon>Fungi</taxon>
        <taxon>Dikarya</taxon>
        <taxon>Ascomycota</taxon>
        <taxon>Pezizomycotina</taxon>
        <taxon>Pezizomycetes</taxon>
        <taxon>Pezizales</taxon>
        <taxon>Tuberaceae</taxon>
        <taxon>Tuber</taxon>
    </lineage>
</organism>
<dbReference type="Proteomes" id="UP000244722">
    <property type="component" value="Unassembled WGS sequence"/>
</dbReference>
<evidence type="ECO:0000256" key="3">
    <source>
        <dbReference type="ARBA" id="ARBA00022527"/>
    </source>
</evidence>
<dbReference type="OrthoDB" id="248923at2759"/>
<dbReference type="GO" id="GO:0004674">
    <property type="term" value="F:protein serine/threonine kinase activity"/>
    <property type="evidence" value="ECO:0007669"/>
    <property type="project" value="UniProtKB-KW"/>
</dbReference>
<evidence type="ECO:0000256" key="10">
    <source>
        <dbReference type="SAM" id="MobiDB-lite"/>
    </source>
</evidence>
<evidence type="ECO:0000256" key="5">
    <source>
        <dbReference type="ARBA" id="ARBA00022741"/>
    </source>
</evidence>
<evidence type="ECO:0000256" key="4">
    <source>
        <dbReference type="ARBA" id="ARBA00022679"/>
    </source>
</evidence>
<dbReference type="InterPro" id="IPR036936">
    <property type="entry name" value="CRIB_dom_sf"/>
</dbReference>
<comment type="similarity">
    <text evidence="1">Belongs to the protein kinase superfamily. STE Ser/Thr protein kinase family. STE20 subfamily.</text>
</comment>
<dbReference type="EMBL" id="NESQ01000057">
    <property type="protein sequence ID" value="PUU80771.1"/>
    <property type="molecule type" value="Genomic_DNA"/>
</dbReference>
<name>A0A2T6ZZ69_TUBBO</name>
<feature type="compositionally biased region" description="Basic and acidic residues" evidence="10">
    <location>
        <begin position="293"/>
        <end position="304"/>
    </location>
</feature>
<dbReference type="GO" id="GO:0005524">
    <property type="term" value="F:ATP binding"/>
    <property type="evidence" value="ECO:0007669"/>
    <property type="project" value="UniProtKB-KW"/>
</dbReference>
<dbReference type="STRING" id="42251.A0A2T6ZZ69"/>
<dbReference type="PROSITE" id="PS50003">
    <property type="entry name" value="PH_DOMAIN"/>
    <property type="match status" value="1"/>
</dbReference>
<comment type="caution">
    <text evidence="13">The sequence shown here is derived from an EMBL/GenBank/DDBJ whole genome shotgun (WGS) entry which is preliminary data.</text>
</comment>
<dbReference type="Pfam" id="PF00786">
    <property type="entry name" value="PBD"/>
    <property type="match status" value="1"/>
</dbReference>
<keyword evidence="4" id="KW-0808">Transferase</keyword>
<feature type="compositionally biased region" description="Polar residues" evidence="10">
    <location>
        <begin position="281"/>
        <end position="292"/>
    </location>
</feature>
<feature type="domain" description="PH" evidence="11">
    <location>
        <begin position="88"/>
        <end position="198"/>
    </location>
</feature>
<comment type="catalytic activity">
    <reaction evidence="9">
        <text>L-seryl-[protein] + ATP = O-phospho-L-seryl-[protein] + ADP + H(+)</text>
        <dbReference type="Rhea" id="RHEA:17989"/>
        <dbReference type="Rhea" id="RHEA-COMP:9863"/>
        <dbReference type="Rhea" id="RHEA-COMP:11604"/>
        <dbReference type="ChEBI" id="CHEBI:15378"/>
        <dbReference type="ChEBI" id="CHEBI:29999"/>
        <dbReference type="ChEBI" id="CHEBI:30616"/>
        <dbReference type="ChEBI" id="CHEBI:83421"/>
        <dbReference type="ChEBI" id="CHEBI:456216"/>
        <dbReference type="EC" id="2.7.11.1"/>
    </reaction>
</comment>
<feature type="region of interest" description="Disordered" evidence="10">
    <location>
        <begin position="1"/>
        <end position="48"/>
    </location>
</feature>
<evidence type="ECO:0000256" key="7">
    <source>
        <dbReference type="ARBA" id="ARBA00022840"/>
    </source>
</evidence>
<feature type="compositionally biased region" description="Low complexity" evidence="10">
    <location>
        <begin position="265"/>
        <end position="280"/>
    </location>
</feature>
<dbReference type="SMART" id="SM00285">
    <property type="entry name" value="PBD"/>
    <property type="match status" value="1"/>
</dbReference>
<dbReference type="InterPro" id="IPR001849">
    <property type="entry name" value="PH_domain"/>
</dbReference>
<reference evidence="13 14" key="1">
    <citation type="submission" date="2017-04" db="EMBL/GenBank/DDBJ databases">
        <title>Draft genome sequence of Tuber borchii Vittad., a whitish edible truffle.</title>
        <authorList>
            <consortium name="DOE Joint Genome Institute"/>
            <person name="Murat C."/>
            <person name="Kuo A."/>
            <person name="Barry K.W."/>
            <person name="Clum A."/>
            <person name="Dockter R.B."/>
            <person name="Fauchery L."/>
            <person name="Iotti M."/>
            <person name="Kohler A."/>
            <person name="Labutti K."/>
            <person name="Lindquist E.A."/>
            <person name="Lipzen A."/>
            <person name="Ohm R.A."/>
            <person name="Wang M."/>
            <person name="Grigoriev I.V."/>
            <person name="Zambonelli A."/>
            <person name="Martin F.M."/>
        </authorList>
    </citation>
    <scope>NUCLEOTIDE SEQUENCE [LARGE SCALE GENOMIC DNA]</scope>
    <source>
        <strain evidence="13 14">Tbo3840</strain>
    </source>
</reference>
<dbReference type="Gene3D" id="2.30.29.30">
    <property type="entry name" value="Pleckstrin-homology domain (PH domain)/Phosphotyrosine-binding domain (PTB)"/>
    <property type="match status" value="1"/>
</dbReference>
<keyword evidence="5" id="KW-0547">Nucleotide-binding</keyword>
<evidence type="ECO:0000256" key="6">
    <source>
        <dbReference type="ARBA" id="ARBA00022777"/>
    </source>
</evidence>
<dbReference type="InterPro" id="IPR011993">
    <property type="entry name" value="PH-like_dom_sf"/>
</dbReference>
<dbReference type="Gene3D" id="3.90.810.10">
    <property type="entry name" value="CRIB domain"/>
    <property type="match status" value="1"/>
</dbReference>
<dbReference type="SMART" id="SM00233">
    <property type="entry name" value="PH"/>
    <property type="match status" value="1"/>
</dbReference>
<feature type="domain" description="CRIB" evidence="12">
    <location>
        <begin position="203"/>
        <end position="216"/>
    </location>
</feature>
<feature type="region of interest" description="Disordered" evidence="10">
    <location>
        <begin position="65"/>
        <end position="84"/>
    </location>
</feature>